<gene>
    <name evidence="7" type="ORF">MDA_GLEAN10014550</name>
</gene>
<feature type="region of interest" description="Disordered" evidence="6">
    <location>
        <begin position="193"/>
        <end position="217"/>
    </location>
</feature>
<dbReference type="Proteomes" id="UP000010556">
    <property type="component" value="Unassembled WGS sequence"/>
</dbReference>
<evidence type="ECO:0000256" key="5">
    <source>
        <dbReference type="ARBA" id="ARBA00022591"/>
    </source>
</evidence>
<dbReference type="GO" id="GO:0070166">
    <property type="term" value="P:enamel mineralization"/>
    <property type="evidence" value="ECO:0007669"/>
    <property type="project" value="TreeGrafter"/>
</dbReference>
<evidence type="ECO:0000256" key="4">
    <source>
        <dbReference type="ARBA" id="ARBA00022530"/>
    </source>
</evidence>
<proteinExistence type="inferred from homology"/>
<dbReference type="PANTHER" id="PTHR46794:SF2">
    <property type="entry name" value="AMELOGENIN, X ISOFORM"/>
    <property type="match status" value="1"/>
</dbReference>
<keyword evidence="3" id="KW-0964">Secreted</keyword>
<dbReference type="PRINTS" id="PR01757">
    <property type="entry name" value="AMELOGENIN"/>
</dbReference>
<dbReference type="EMBL" id="KB107233">
    <property type="protein sequence ID" value="ELK30189.1"/>
    <property type="molecule type" value="Genomic_DNA"/>
</dbReference>
<evidence type="ECO:0000256" key="6">
    <source>
        <dbReference type="SAM" id="MobiDB-lite"/>
    </source>
</evidence>
<keyword evidence="5" id="KW-0091">Biomineralization</keyword>
<dbReference type="PANTHER" id="PTHR46794">
    <property type="entry name" value="AMELOGENIN, Y ISOFORM"/>
    <property type="match status" value="1"/>
</dbReference>
<dbReference type="SMART" id="SM00818">
    <property type="entry name" value="Amelogenin"/>
    <property type="match status" value="1"/>
</dbReference>
<name>L5LUT1_MYODS</name>
<sequence length="217" mass="23972">MPKIVHSAFLKSYVVAIPSAPRSLCITNSAPFPSSSQHPYPLKAHIKKYTSYGYEPMGGWLHHQIIPVLSQQNPPSHALQPHHHIPVVPAQQPVVPQQPMMPVPGQHSMTPTQHHQPNVLPPAQQPYQPQPVQPQPHQPIQPQPPVHPIQPLPPQPPLPPMFPMQPLPPMLPDLPLEAWPATDKTKREEVVSISRSHYNTRGNGEAKAPGVLSSPTI</sequence>
<protein>
    <submittedName>
        <fullName evidence="7">Amelogenin, X isoform</fullName>
    </submittedName>
</protein>
<keyword evidence="8" id="KW-1185">Reference proteome</keyword>
<dbReference type="InterPro" id="IPR004116">
    <property type="entry name" value="Amelogenin"/>
</dbReference>
<evidence type="ECO:0000313" key="8">
    <source>
        <dbReference type="Proteomes" id="UP000010556"/>
    </source>
</evidence>
<comment type="subcellular location">
    <subcellularLocation>
        <location evidence="1">Secreted</location>
        <location evidence="1">Extracellular space</location>
        <location evidence="1">Extracellular matrix</location>
    </subcellularLocation>
</comment>
<feature type="region of interest" description="Disordered" evidence="6">
    <location>
        <begin position="96"/>
        <end position="158"/>
    </location>
</feature>
<keyword evidence="4" id="KW-0272">Extracellular matrix</keyword>
<comment type="similarity">
    <text evidence="2">Belongs to the amelogenin family.</text>
</comment>
<feature type="compositionally biased region" description="Polar residues" evidence="6">
    <location>
        <begin position="193"/>
        <end position="202"/>
    </location>
</feature>
<evidence type="ECO:0000256" key="2">
    <source>
        <dbReference type="ARBA" id="ARBA00010383"/>
    </source>
</evidence>
<accession>L5LUT1</accession>
<feature type="compositionally biased region" description="Low complexity" evidence="6">
    <location>
        <begin position="96"/>
        <end position="107"/>
    </location>
</feature>
<organism evidence="7 8">
    <name type="scientific">Myotis davidii</name>
    <name type="common">David's myotis</name>
    <dbReference type="NCBI Taxonomy" id="225400"/>
    <lineage>
        <taxon>Eukaryota</taxon>
        <taxon>Metazoa</taxon>
        <taxon>Chordata</taxon>
        <taxon>Craniata</taxon>
        <taxon>Vertebrata</taxon>
        <taxon>Euteleostomi</taxon>
        <taxon>Mammalia</taxon>
        <taxon>Eutheria</taxon>
        <taxon>Laurasiatheria</taxon>
        <taxon>Chiroptera</taxon>
        <taxon>Yangochiroptera</taxon>
        <taxon>Vespertilionidae</taxon>
        <taxon>Myotis</taxon>
    </lineage>
</organism>
<feature type="compositionally biased region" description="Pro residues" evidence="6">
    <location>
        <begin position="119"/>
        <end position="158"/>
    </location>
</feature>
<dbReference type="AlphaFoldDB" id="L5LUT1"/>
<dbReference type="GO" id="GO:0030345">
    <property type="term" value="F:structural constituent of tooth enamel"/>
    <property type="evidence" value="ECO:0007669"/>
    <property type="project" value="TreeGrafter"/>
</dbReference>
<evidence type="ECO:0000313" key="7">
    <source>
        <dbReference type="EMBL" id="ELK30189.1"/>
    </source>
</evidence>
<dbReference type="Pfam" id="PF02948">
    <property type="entry name" value="Amelogenin"/>
    <property type="match status" value="1"/>
</dbReference>
<dbReference type="eggNOG" id="ENOG502S4XP">
    <property type="taxonomic scope" value="Eukaryota"/>
</dbReference>
<reference evidence="8" key="1">
    <citation type="journal article" date="2013" name="Science">
        <title>Comparative analysis of bat genomes provides insight into the evolution of flight and immunity.</title>
        <authorList>
            <person name="Zhang G."/>
            <person name="Cowled C."/>
            <person name="Shi Z."/>
            <person name="Huang Z."/>
            <person name="Bishop-Lilly K.A."/>
            <person name="Fang X."/>
            <person name="Wynne J.W."/>
            <person name="Xiong Z."/>
            <person name="Baker M.L."/>
            <person name="Zhao W."/>
            <person name="Tachedjian M."/>
            <person name="Zhu Y."/>
            <person name="Zhou P."/>
            <person name="Jiang X."/>
            <person name="Ng J."/>
            <person name="Yang L."/>
            <person name="Wu L."/>
            <person name="Xiao J."/>
            <person name="Feng Y."/>
            <person name="Chen Y."/>
            <person name="Sun X."/>
            <person name="Zhang Y."/>
            <person name="Marsh G.A."/>
            <person name="Crameri G."/>
            <person name="Broder C.C."/>
            <person name="Frey K.G."/>
            <person name="Wang L.F."/>
            <person name="Wang J."/>
        </authorList>
    </citation>
    <scope>NUCLEOTIDE SEQUENCE [LARGE SCALE GENOMIC DNA]</scope>
</reference>
<evidence type="ECO:0000256" key="3">
    <source>
        <dbReference type="ARBA" id="ARBA00022525"/>
    </source>
</evidence>
<evidence type="ECO:0000256" key="1">
    <source>
        <dbReference type="ARBA" id="ARBA00004498"/>
    </source>
</evidence>